<organism evidence="1 2">
    <name type="scientific">Hydrogenophaga intermedia</name>
    <dbReference type="NCBI Taxonomy" id="65786"/>
    <lineage>
        <taxon>Bacteria</taxon>
        <taxon>Pseudomonadati</taxon>
        <taxon>Pseudomonadota</taxon>
        <taxon>Betaproteobacteria</taxon>
        <taxon>Burkholderiales</taxon>
        <taxon>Comamonadaceae</taxon>
        <taxon>Hydrogenophaga</taxon>
    </lineage>
</organism>
<protein>
    <recommendedName>
        <fullName evidence="3">Class I SAM-dependent methyltransferase</fullName>
    </recommendedName>
</protein>
<dbReference type="RefSeq" id="WP_009520069.1">
    <property type="nucleotide sequence ID" value="NZ_CCAE010000055.1"/>
</dbReference>
<dbReference type="InterPro" id="IPR029063">
    <property type="entry name" value="SAM-dependent_MTases_sf"/>
</dbReference>
<dbReference type="EMBL" id="CCAE010000055">
    <property type="protein sequence ID" value="CDN89859.1"/>
    <property type="molecule type" value="Genomic_DNA"/>
</dbReference>
<dbReference type="Pfam" id="PF13578">
    <property type="entry name" value="Methyltransf_24"/>
    <property type="match status" value="1"/>
</dbReference>
<dbReference type="Proteomes" id="UP000028878">
    <property type="component" value="Unassembled WGS sequence"/>
</dbReference>
<gene>
    <name evidence="1" type="ORF">BN948_04299</name>
</gene>
<reference evidence="2" key="1">
    <citation type="submission" date="2014-11" db="EMBL/GenBank/DDBJ databases">
        <title>Draft genome sequence of Hydrogenophaga intermedia S1.</title>
        <authorList>
            <person name="Gan H.M."/>
            <person name="Chew T.H."/>
            <person name="Stolz A."/>
        </authorList>
    </citation>
    <scope>NUCLEOTIDE SEQUENCE [LARGE SCALE GENOMIC DNA]</scope>
    <source>
        <strain evidence="2">S1</strain>
    </source>
</reference>
<keyword evidence="2" id="KW-1185">Reference proteome</keyword>
<proteinExistence type="predicted"/>
<dbReference type="Gene3D" id="3.40.50.150">
    <property type="entry name" value="Vaccinia Virus protein VP39"/>
    <property type="match status" value="1"/>
</dbReference>
<evidence type="ECO:0008006" key="3">
    <source>
        <dbReference type="Google" id="ProtNLM"/>
    </source>
</evidence>
<accession>A0A1L1PQ85</accession>
<evidence type="ECO:0000313" key="1">
    <source>
        <dbReference type="EMBL" id="CDN89859.1"/>
    </source>
</evidence>
<evidence type="ECO:0000313" key="2">
    <source>
        <dbReference type="Proteomes" id="UP000028878"/>
    </source>
</evidence>
<name>A0A1L1PQ85_HYDIT</name>
<dbReference type="SUPFAM" id="SSF53335">
    <property type="entry name" value="S-adenosyl-L-methionine-dependent methyltransferases"/>
    <property type="match status" value="1"/>
</dbReference>
<sequence length="274" mass="31543">MFPPGHFHSPIPDMDEVRRDDALLFGPPPASIPGIDMRENEQLALLQQFAKLYPDIPFGDEPRPGLRYHYLNPAYSFSDAIMLHCMLRTLRPRQLVEVGSGYSSCVTLDTNQYFLDQGLRTTFIDPNPHLVNSLLRAEDLVTTTILPNTLQSVDMGVFTALRENDVLFIDSTHVSKIGSDVNRLLFEIFPALAPGVVIHIHDIFYPFEYPKEWVHQGIAWNEAYLMRAFLQYNDRFQVMLMNTYLAHYHREFFAQHMPDCLRNTGGSLWLRKVG</sequence>
<dbReference type="AlphaFoldDB" id="A0A1L1PQ85"/>